<dbReference type="PROSITE" id="PS50104">
    <property type="entry name" value="TIR"/>
    <property type="match status" value="1"/>
</dbReference>
<dbReference type="InterPro" id="IPR002182">
    <property type="entry name" value="NB-ARC"/>
</dbReference>
<name>A0A445JVV1_GLYSO</name>
<dbReference type="SUPFAM" id="SSF52058">
    <property type="entry name" value="L domain-like"/>
    <property type="match status" value="1"/>
</dbReference>
<dbReference type="PANTHER" id="PTHR11017">
    <property type="entry name" value="LEUCINE-RICH REPEAT-CONTAINING PROTEIN"/>
    <property type="match status" value="1"/>
</dbReference>
<evidence type="ECO:0000256" key="6">
    <source>
        <dbReference type="ARBA" id="ARBA00023027"/>
    </source>
</evidence>
<dbReference type="InterPro" id="IPR032675">
    <property type="entry name" value="LRR_dom_sf"/>
</dbReference>
<keyword evidence="5" id="KW-0611">Plant defense</keyword>
<dbReference type="InterPro" id="IPR044974">
    <property type="entry name" value="Disease_R_plants"/>
</dbReference>
<dbReference type="InterPro" id="IPR058192">
    <property type="entry name" value="WHD_ROQ1-like"/>
</dbReference>
<dbReference type="Gene3D" id="3.80.10.10">
    <property type="entry name" value="Ribonuclease Inhibitor"/>
    <property type="match status" value="2"/>
</dbReference>
<dbReference type="SMR" id="A0A445JVV1"/>
<dbReference type="SUPFAM" id="SSF52540">
    <property type="entry name" value="P-loop containing nucleoside triphosphate hydrolases"/>
    <property type="match status" value="1"/>
</dbReference>
<dbReference type="InterPro" id="IPR011713">
    <property type="entry name" value="Leu-rich_rpt_3"/>
</dbReference>
<dbReference type="GO" id="GO:0007165">
    <property type="term" value="P:signal transduction"/>
    <property type="evidence" value="ECO:0007669"/>
    <property type="project" value="InterPro"/>
</dbReference>
<keyword evidence="10" id="KW-1185">Reference proteome</keyword>
<dbReference type="Proteomes" id="UP000289340">
    <property type="component" value="Chromosome 7"/>
</dbReference>
<accession>A0A445JVV1</accession>
<dbReference type="Gene3D" id="1.10.8.430">
    <property type="entry name" value="Helical domain of apoptotic protease-activating factors"/>
    <property type="match status" value="1"/>
</dbReference>
<proteinExistence type="predicted"/>
<dbReference type="InterPro" id="IPR036390">
    <property type="entry name" value="WH_DNA-bd_sf"/>
</dbReference>
<dbReference type="Pfam" id="PF23282">
    <property type="entry name" value="WHD_ROQ1"/>
    <property type="match status" value="1"/>
</dbReference>
<dbReference type="FunFam" id="3.40.50.10140:FF:000007">
    <property type="entry name" value="Disease resistance protein (TIR-NBS-LRR class)"/>
    <property type="match status" value="1"/>
</dbReference>
<dbReference type="GO" id="GO:0061809">
    <property type="term" value="F:NAD+ nucleosidase activity, cyclic ADP-ribose generating"/>
    <property type="evidence" value="ECO:0007669"/>
    <property type="project" value="UniProtKB-EC"/>
</dbReference>
<dbReference type="PRINTS" id="PR00364">
    <property type="entry name" value="DISEASERSIST"/>
</dbReference>
<keyword evidence="3" id="KW-0677">Repeat</keyword>
<sequence length="1171" mass="134265">MASTCSYVVGCASSSSLSVTKKYDAFITFRGDDTRSDFASHLHAALRRNNVDTYIDYRIEKGAKIWLEIERAIKDSTLFLVIFSENYASSSWCLNELLQLMQCKKQEENVHVIPVFYKIDPSQVRKQSENYHVAFAKHKKDGKVSEEKMQKWKDALSEAANLSGFHSNTYRTEPDLIEDIIKVVLQKLDHKYPNDFRGPFISNENYTNIESFLNINSKEVRIIGIWGMGGIGKTTLAAAIFHKVSSHYEGTCFLENVAEESKRHDLNYVCNKLLSQLLREDLHIDTLKVIPSIVTRKLKRKKVFIVLDDVNTSELLEKLVGVGREWLGSGSRIIVTTRDKHVLIREVVDKIHEVKKMNFQNSLELFSLNAFGKTYPEKGYEELSKRAMDYAKGIPLALKVLGSFLRSRSENEWHSALSKLKKSPNVKIQAVLRLSYAGLDDDEKNIFLDIACFLKGQSRDHVTKILNDCDFSADIGIRSLLDKALITTTYSNCIDMHDLIQEMGREVVREESVKFPGQRSRLWDPVEIYDVLTNNRGTAAVEGIWLDMTQITHINLSSKVFRKMPNLRLLTFKSHNGDSERINSVYLPKGLEFLPKNLRYLGWNGYPLESLPSRFFPEKLVELSMPYSNVEKLWQGVQNLPNLERIELCGSKHLVECPRLSHAPNLKYVSMRDCESLPHVDPSIFSLPKLEILNLSGCTSLESLSSNTWPQSLQVLFLAHSGLNELPPSILHIRNLHMFSFLINYGLADLPENFTDQISLSDSRKHECNAFFTLQKLMPSSGFQSVTRLAFYDCHNLCEIPDSISLLSSLKCLSFRYSAIISLPESFKYLPRLKLLEIGKCEMLRHIPALPRSIQLFYVWNCQSLQTVLSSSAESSKRPNCTFLVPNCIKLDEHSYDAILKDAIARIELGSKSLSAVVLENEEDASSDNEGTDFYFFKLARNGTICYCLPARSGKVRDWFHCNFTQSLVTIELPPNLLCFIFYMVVSQVQSCNIGCYGSIGCECYLETSWDERIKIPSFFVEENILSSLDPQFGFMADHIFLWYDAQCCKQIMEVIKERKAINDKSTTHPPKLTFKFFAQTEDNNEAVVIKECGFRWMFSLEERECKFKRSREIHEVEANVFRNQVKDSESNEQEETFPPTKKIKQGVFRTSNLEAEEKEDLRRLLEELRL</sequence>
<evidence type="ECO:0000256" key="4">
    <source>
        <dbReference type="ARBA" id="ARBA00022801"/>
    </source>
</evidence>
<dbReference type="Pfam" id="PF07725">
    <property type="entry name" value="LRR_3"/>
    <property type="match status" value="1"/>
</dbReference>
<dbReference type="Pfam" id="PF00931">
    <property type="entry name" value="NB-ARC"/>
    <property type="match status" value="1"/>
</dbReference>
<evidence type="ECO:0000259" key="8">
    <source>
        <dbReference type="PROSITE" id="PS50104"/>
    </source>
</evidence>
<evidence type="ECO:0000256" key="3">
    <source>
        <dbReference type="ARBA" id="ARBA00022737"/>
    </source>
</evidence>
<comment type="caution">
    <text evidence="9">The sequence shown here is derived from an EMBL/GenBank/DDBJ whole genome shotgun (WGS) entry which is preliminary data.</text>
</comment>
<dbReference type="AlphaFoldDB" id="A0A445JVV1"/>
<keyword evidence="6" id="KW-0520">NAD</keyword>
<evidence type="ECO:0000256" key="5">
    <source>
        <dbReference type="ARBA" id="ARBA00022821"/>
    </source>
</evidence>
<evidence type="ECO:0000256" key="1">
    <source>
        <dbReference type="ARBA" id="ARBA00011982"/>
    </source>
</evidence>
<evidence type="ECO:0000256" key="2">
    <source>
        <dbReference type="ARBA" id="ARBA00022614"/>
    </source>
</evidence>
<comment type="catalytic activity">
    <reaction evidence="7">
        <text>NAD(+) + H2O = ADP-D-ribose + nicotinamide + H(+)</text>
        <dbReference type="Rhea" id="RHEA:16301"/>
        <dbReference type="ChEBI" id="CHEBI:15377"/>
        <dbReference type="ChEBI" id="CHEBI:15378"/>
        <dbReference type="ChEBI" id="CHEBI:17154"/>
        <dbReference type="ChEBI" id="CHEBI:57540"/>
        <dbReference type="ChEBI" id="CHEBI:57967"/>
        <dbReference type="EC" id="3.2.2.6"/>
    </reaction>
    <physiologicalReaction direction="left-to-right" evidence="7">
        <dbReference type="Rhea" id="RHEA:16302"/>
    </physiologicalReaction>
</comment>
<evidence type="ECO:0000313" key="10">
    <source>
        <dbReference type="Proteomes" id="UP000289340"/>
    </source>
</evidence>
<dbReference type="EMBL" id="QZWG01000007">
    <property type="protein sequence ID" value="RZC02616.1"/>
    <property type="molecule type" value="Genomic_DNA"/>
</dbReference>
<dbReference type="InterPro" id="IPR035897">
    <property type="entry name" value="Toll_tir_struct_dom_sf"/>
</dbReference>
<dbReference type="SMART" id="SM00255">
    <property type="entry name" value="TIR"/>
    <property type="match status" value="1"/>
</dbReference>
<dbReference type="EC" id="3.2.2.6" evidence="1"/>
<dbReference type="InterPro" id="IPR042197">
    <property type="entry name" value="Apaf_helical"/>
</dbReference>
<dbReference type="GO" id="GO:0043531">
    <property type="term" value="F:ADP binding"/>
    <property type="evidence" value="ECO:0007669"/>
    <property type="project" value="InterPro"/>
</dbReference>
<protein>
    <recommendedName>
        <fullName evidence="1">ADP-ribosyl cyclase/cyclic ADP-ribose hydrolase</fullName>
        <ecNumber evidence="1">3.2.2.6</ecNumber>
    </recommendedName>
</protein>
<dbReference type="InterPro" id="IPR027417">
    <property type="entry name" value="P-loop_NTPase"/>
</dbReference>
<keyword evidence="4" id="KW-0378">Hydrolase</keyword>
<dbReference type="SUPFAM" id="SSF46785">
    <property type="entry name" value="Winged helix' DNA-binding domain"/>
    <property type="match status" value="1"/>
</dbReference>
<keyword evidence="2" id="KW-0433">Leucine-rich repeat</keyword>
<evidence type="ECO:0000313" key="9">
    <source>
        <dbReference type="EMBL" id="RZC02616.1"/>
    </source>
</evidence>
<dbReference type="PANTHER" id="PTHR11017:SF512">
    <property type="entry name" value="ADP-RIBOSYL CYCLASE_CYCLIC ADP-RIBOSE HYDROLASE"/>
    <property type="match status" value="1"/>
</dbReference>
<dbReference type="Gene3D" id="3.40.50.300">
    <property type="entry name" value="P-loop containing nucleotide triphosphate hydrolases"/>
    <property type="match status" value="1"/>
</dbReference>
<dbReference type="Gene3D" id="3.40.50.10140">
    <property type="entry name" value="Toll/interleukin-1 receptor homology (TIR) domain"/>
    <property type="match status" value="1"/>
</dbReference>
<reference evidence="9 10" key="1">
    <citation type="submission" date="2018-09" db="EMBL/GenBank/DDBJ databases">
        <title>A high-quality reference genome of wild soybean provides a powerful tool to mine soybean genomes.</title>
        <authorList>
            <person name="Xie M."/>
            <person name="Chung C.Y.L."/>
            <person name="Li M.-W."/>
            <person name="Wong F.-L."/>
            <person name="Chan T.-F."/>
            <person name="Lam H.-M."/>
        </authorList>
    </citation>
    <scope>NUCLEOTIDE SEQUENCE [LARGE SCALE GENOMIC DNA]</scope>
    <source>
        <strain evidence="10">cv. W05</strain>
        <tissue evidence="9">Hypocotyl of etiolated seedlings</tissue>
    </source>
</reference>
<dbReference type="SUPFAM" id="SSF52200">
    <property type="entry name" value="Toll/Interleukin receptor TIR domain"/>
    <property type="match status" value="1"/>
</dbReference>
<gene>
    <name evidence="9" type="ORF">D0Y65_017647</name>
</gene>
<dbReference type="GO" id="GO:0006952">
    <property type="term" value="P:defense response"/>
    <property type="evidence" value="ECO:0007669"/>
    <property type="project" value="UniProtKB-KW"/>
</dbReference>
<organism evidence="9 10">
    <name type="scientific">Glycine soja</name>
    <name type="common">Wild soybean</name>
    <dbReference type="NCBI Taxonomy" id="3848"/>
    <lineage>
        <taxon>Eukaryota</taxon>
        <taxon>Viridiplantae</taxon>
        <taxon>Streptophyta</taxon>
        <taxon>Embryophyta</taxon>
        <taxon>Tracheophyta</taxon>
        <taxon>Spermatophyta</taxon>
        <taxon>Magnoliopsida</taxon>
        <taxon>eudicotyledons</taxon>
        <taxon>Gunneridae</taxon>
        <taxon>Pentapetalae</taxon>
        <taxon>rosids</taxon>
        <taxon>fabids</taxon>
        <taxon>Fabales</taxon>
        <taxon>Fabaceae</taxon>
        <taxon>Papilionoideae</taxon>
        <taxon>50 kb inversion clade</taxon>
        <taxon>NPAAA clade</taxon>
        <taxon>indigoferoid/millettioid clade</taxon>
        <taxon>Phaseoleae</taxon>
        <taxon>Glycine</taxon>
        <taxon>Glycine subgen. Soja</taxon>
    </lineage>
</organism>
<feature type="domain" description="TIR" evidence="8">
    <location>
        <begin position="21"/>
        <end position="188"/>
    </location>
</feature>
<dbReference type="FunFam" id="1.10.8.430:FF:000002">
    <property type="entry name" value="Disease resistance protein (TIR-NBS-LRR class)"/>
    <property type="match status" value="1"/>
</dbReference>
<dbReference type="InterPro" id="IPR000157">
    <property type="entry name" value="TIR_dom"/>
</dbReference>
<evidence type="ECO:0000256" key="7">
    <source>
        <dbReference type="ARBA" id="ARBA00047304"/>
    </source>
</evidence>
<dbReference type="Gramene" id="XM_028384384.1">
    <property type="protein sequence ID" value="XP_028240185.1"/>
    <property type="gene ID" value="LOC114418850"/>
</dbReference>
<dbReference type="Pfam" id="PF01582">
    <property type="entry name" value="TIR"/>
    <property type="match status" value="1"/>
</dbReference>